<keyword evidence="4" id="KW-1185">Reference proteome</keyword>
<sequence>MSSWCVLLDGSEVPGRDEIGGKAWSLAQMRRLGLPGPPAFVLPTRVCREYHAAGGELSEPVEEALRTGIAHLEAETGRRFGGAERPLLVSVRSGAPISMPGMMDTVLNLGFDERVEQALAAEAGSAEYAADTHRRFVAGFAAVVLKADLDDESLPAQELRRQVAAQLGRSVPEDPWEQLREAVCAVLGSWHSRRATAYRRHSGIPDDLGTAVTVQAMVFGNMGHGSGTGVLFSRNPLTGDPQPYGEYLPGGQGEDVVSGAHDPLPLAQLAERHPAVHDELLAAARLLETAHADVQDIEFTVERGRLYLLQTRDAKRSPQAAVRLAVDLADEGLITPADAVARVSAEQVRRLLEPRLDPTDRAGAAVLATGEPASPGVGVGTALADADEVVRRAADGEPVVFVARTTSPEDVHAMIAATAVCTETGGSTSHAAVVCRGLGRPAVVGCGAGTVERLTGRDVTIDGGTGTVFDGLLPLRRIDADGDDRLRRLQSWVAEQAGIEVVTDTSAEVLDLDELGVVEAGEVAAAVADAGTGAVAVRGSVVETADGVGAAIRAGVRRIVAAEPLPVLLAAAAHRRAEQGSQTAARLRRSA</sequence>
<accession>F4CVH0</accession>
<proteinExistence type="predicted"/>
<dbReference type="PANTHER" id="PTHR22931">
    <property type="entry name" value="PHOSPHOENOLPYRUVATE DIKINASE-RELATED"/>
    <property type="match status" value="1"/>
</dbReference>
<dbReference type="EC" id="2.7.9.1" evidence="3"/>
<dbReference type="InterPro" id="IPR008279">
    <property type="entry name" value="PEP-util_enz_mobile_dom"/>
</dbReference>
<dbReference type="SUPFAM" id="SSF56059">
    <property type="entry name" value="Glutathione synthetase ATP-binding domain-like"/>
    <property type="match status" value="1"/>
</dbReference>
<reference evidence="3 4" key="1">
    <citation type="journal article" date="2011" name="J. Bacteriol.">
        <title>Genome sequence of the 1,4-dioxane-degrading Pseudonocardia dioxanivorans strain CB1190.</title>
        <authorList>
            <person name="Sales C.M."/>
            <person name="Mahendra S."/>
            <person name="Grostern A."/>
            <person name="Parales R.E."/>
            <person name="Goodwin L.A."/>
            <person name="Woyke T."/>
            <person name="Nolan M."/>
            <person name="Lapidus A."/>
            <person name="Chertkov O."/>
            <person name="Ovchinnikova G."/>
            <person name="Sczyrba A."/>
            <person name="Alvarez-Cohen L."/>
        </authorList>
    </citation>
    <scope>NUCLEOTIDE SEQUENCE [LARGE SCALE GENOMIC DNA]</scope>
    <source>
        <strain evidence="4">ATCC 55486 / DSM 44775 / JCM 13855 / CB1190</strain>
    </source>
</reference>
<dbReference type="Gene3D" id="3.30.470.20">
    <property type="entry name" value="ATP-grasp fold, B domain"/>
    <property type="match status" value="1"/>
</dbReference>
<keyword evidence="3" id="KW-0808">Transferase</keyword>
<evidence type="ECO:0000259" key="2">
    <source>
        <dbReference type="Pfam" id="PF01326"/>
    </source>
</evidence>
<dbReference type="SUPFAM" id="SSF52009">
    <property type="entry name" value="Phosphohistidine domain"/>
    <property type="match status" value="1"/>
</dbReference>
<dbReference type="Pfam" id="PF01326">
    <property type="entry name" value="PPDK_N"/>
    <property type="match status" value="1"/>
</dbReference>
<evidence type="ECO:0000313" key="4">
    <source>
        <dbReference type="Proteomes" id="UP000007809"/>
    </source>
</evidence>
<dbReference type="KEGG" id="pdx:Psed_1552"/>
<dbReference type="Pfam" id="PF00391">
    <property type="entry name" value="PEP-utilizers"/>
    <property type="match status" value="1"/>
</dbReference>
<dbReference type="InterPro" id="IPR010121">
    <property type="entry name" value="Pyruvate_phosphate_dikinase"/>
</dbReference>
<feature type="domain" description="PEP-utilising enzyme mobile" evidence="1">
    <location>
        <begin position="397"/>
        <end position="466"/>
    </location>
</feature>
<dbReference type="eggNOG" id="COG1080">
    <property type="taxonomic scope" value="Bacteria"/>
</dbReference>
<dbReference type="PANTHER" id="PTHR22931:SF9">
    <property type="entry name" value="PYRUVATE, PHOSPHATE DIKINASE 1, CHLOROPLASTIC"/>
    <property type="match status" value="1"/>
</dbReference>
<dbReference type="OrthoDB" id="9765468at2"/>
<dbReference type="Gene3D" id="3.30.1490.20">
    <property type="entry name" value="ATP-grasp fold, A domain"/>
    <property type="match status" value="2"/>
</dbReference>
<organism evidence="3 4">
    <name type="scientific">Pseudonocardia dioxanivorans (strain ATCC 55486 / DSM 44775 / JCM 13855 / CB1190)</name>
    <dbReference type="NCBI Taxonomy" id="675635"/>
    <lineage>
        <taxon>Bacteria</taxon>
        <taxon>Bacillati</taxon>
        <taxon>Actinomycetota</taxon>
        <taxon>Actinomycetes</taxon>
        <taxon>Pseudonocardiales</taxon>
        <taxon>Pseudonocardiaceae</taxon>
        <taxon>Pseudonocardia</taxon>
    </lineage>
</organism>
<dbReference type="AlphaFoldDB" id="F4CVH0"/>
<feature type="domain" description="Pyruvate phosphate dikinase AMP/ATP-binding" evidence="2">
    <location>
        <begin position="58"/>
        <end position="263"/>
    </location>
</feature>
<dbReference type="eggNOG" id="COG0574">
    <property type="taxonomic scope" value="Bacteria"/>
</dbReference>
<dbReference type="InterPro" id="IPR002192">
    <property type="entry name" value="PPDK_AMP/ATP-bd"/>
</dbReference>
<dbReference type="InterPro" id="IPR036637">
    <property type="entry name" value="Phosphohistidine_dom_sf"/>
</dbReference>
<evidence type="ECO:0000313" key="3">
    <source>
        <dbReference type="EMBL" id="AEA23790.1"/>
    </source>
</evidence>
<dbReference type="GO" id="GO:0050242">
    <property type="term" value="F:pyruvate, phosphate dikinase activity"/>
    <property type="evidence" value="ECO:0007669"/>
    <property type="project" value="UniProtKB-EC"/>
</dbReference>
<evidence type="ECO:0000259" key="1">
    <source>
        <dbReference type="Pfam" id="PF00391"/>
    </source>
</evidence>
<dbReference type="Proteomes" id="UP000007809">
    <property type="component" value="Chromosome"/>
</dbReference>
<dbReference type="EMBL" id="CP002593">
    <property type="protein sequence ID" value="AEA23790.1"/>
    <property type="molecule type" value="Genomic_DNA"/>
</dbReference>
<name>F4CVH0_PSEUX</name>
<dbReference type="Gene3D" id="1.20.80.30">
    <property type="match status" value="1"/>
</dbReference>
<dbReference type="Gene3D" id="3.50.30.10">
    <property type="entry name" value="Phosphohistidine domain"/>
    <property type="match status" value="1"/>
</dbReference>
<protein>
    <submittedName>
        <fullName evidence="3">Pyruvate, phosphate dikinase</fullName>
        <ecNumber evidence="3">2.7.9.1</ecNumber>
    </submittedName>
</protein>
<dbReference type="InterPro" id="IPR013815">
    <property type="entry name" value="ATP_grasp_subdomain_1"/>
</dbReference>
<dbReference type="HOGENOM" id="CLU_015345_2_1_11"/>
<dbReference type="GO" id="GO:0005524">
    <property type="term" value="F:ATP binding"/>
    <property type="evidence" value="ECO:0007669"/>
    <property type="project" value="InterPro"/>
</dbReference>
<gene>
    <name evidence="3" type="ordered locus">Psed_1552</name>
</gene>
<dbReference type="Gene3D" id="1.10.189.10">
    <property type="entry name" value="Pyruvate Phosphate Dikinase, domain 2"/>
    <property type="match status" value="1"/>
</dbReference>
<dbReference type="STRING" id="675635.Psed_1552"/>
<dbReference type="RefSeq" id="WP_013673723.1">
    <property type="nucleotide sequence ID" value="NC_015312.1"/>
</dbReference>
<dbReference type="GO" id="GO:0016301">
    <property type="term" value="F:kinase activity"/>
    <property type="evidence" value="ECO:0007669"/>
    <property type="project" value="InterPro"/>
</dbReference>
<keyword evidence="3" id="KW-0670">Pyruvate</keyword>
<dbReference type="NCBIfam" id="NF004531">
    <property type="entry name" value="PRK05878.1"/>
    <property type="match status" value="1"/>
</dbReference>